<comment type="caution">
    <text evidence="2">The sequence shown here is derived from an EMBL/GenBank/DDBJ whole genome shotgun (WGS) entry which is preliminary data.</text>
</comment>
<evidence type="ECO:0000259" key="1">
    <source>
        <dbReference type="Pfam" id="PF25950"/>
    </source>
</evidence>
<reference evidence="2 3" key="1">
    <citation type="journal article" date="2019" name="Int. J. Syst. Evol. Microbiol.">
        <title>The Global Catalogue of Microorganisms (GCM) 10K type strain sequencing project: providing services to taxonomists for standard genome sequencing and annotation.</title>
        <authorList>
            <consortium name="The Broad Institute Genomics Platform"/>
            <consortium name="The Broad Institute Genome Sequencing Center for Infectious Disease"/>
            <person name="Wu L."/>
            <person name="Ma J."/>
        </authorList>
    </citation>
    <scope>NUCLEOTIDE SEQUENCE [LARGE SCALE GENOMIC DNA]</scope>
    <source>
        <strain evidence="2 3">PSRA2</strain>
    </source>
</reference>
<sequence length="138" mass="14610">MTATTEERVRSYLLAEHRDLLQRVLDCADAVAAGVDLDAVDALDGPLSAALARAGVTQRFPAVVAGCAEAAGGELRAPPVAAPPYVVVTSVGPVLRATLDGVRVVVTVEAFRLEHRPRRYVRAARTPEAALTVEVRSR</sequence>
<dbReference type="InterPro" id="IPR058294">
    <property type="entry name" value="DUF7988"/>
</dbReference>
<organism evidence="2 3">
    <name type="scientific">Halomarina ordinaria</name>
    <dbReference type="NCBI Taxonomy" id="3033939"/>
    <lineage>
        <taxon>Archaea</taxon>
        <taxon>Methanobacteriati</taxon>
        <taxon>Methanobacteriota</taxon>
        <taxon>Stenosarchaea group</taxon>
        <taxon>Halobacteria</taxon>
        <taxon>Halobacteriales</taxon>
        <taxon>Natronomonadaceae</taxon>
        <taxon>Halomarina</taxon>
    </lineage>
</organism>
<keyword evidence="3" id="KW-1185">Reference proteome</keyword>
<proteinExistence type="predicted"/>
<protein>
    <recommendedName>
        <fullName evidence="1">DUF7988 domain-containing protein</fullName>
    </recommendedName>
</protein>
<accession>A0ABD5UBX3</accession>
<evidence type="ECO:0000313" key="3">
    <source>
        <dbReference type="Proteomes" id="UP001596406"/>
    </source>
</evidence>
<dbReference type="Proteomes" id="UP001596406">
    <property type="component" value="Unassembled WGS sequence"/>
</dbReference>
<feature type="domain" description="DUF7988" evidence="1">
    <location>
        <begin position="8"/>
        <end position="136"/>
    </location>
</feature>
<name>A0ABD5UBX3_9EURY</name>
<dbReference type="AlphaFoldDB" id="A0ABD5UBX3"/>
<dbReference type="EMBL" id="JBHSXM010000001">
    <property type="protein sequence ID" value="MFC6836876.1"/>
    <property type="molecule type" value="Genomic_DNA"/>
</dbReference>
<evidence type="ECO:0000313" key="2">
    <source>
        <dbReference type="EMBL" id="MFC6836876.1"/>
    </source>
</evidence>
<dbReference type="Pfam" id="PF25950">
    <property type="entry name" value="DUF7988"/>
    <property type="match status" value="1"/>
</dbReference>
<dbReference type="RefSeq" id="WP_304448550.1">
    <property type="nucleotide sequence ID" value="NZ_JARRAH010000001.1"/>
</dbReference>
<gene>
    <name evidence="2" type="ORF">ACFQHK_10160</name>
</gene>